<keyword evidence="5" id="KW-0106">Calcium</keyword>
<dbReference type="InterPro" id="IPR002048">
    <property type="entry name" value="EF_hand_dom"/>
</dbReference>
<evidence type="ECO:0000256" key="1">
    <source>
        <dbReference type="ARBA" id="ARBA00004273"/>
    </source>
</evidence>
<dbReference type="EMBL" id="JAQQBS010000004">
    <property type="protein sequence ID" value="KAK0169763.1"/>
    <property type="molecule type" value="Genomic_DNA"/>
</dbReference>
<evidence type="ECO:0000256" key="8">
    <source>
        <dbReference type="ARBA" id="ARBA00023136"/>
    </source>
</evidence>
<evidence type="ECO:0000313" key="11">
    <source>
        <dbReference type="Proteomes" id="UP001168990"/>
    </source>
</evidence>
<proteinExistence type="predicted"/>
<dbReference type="Proteomes" id="UP001168990">
    <property type="component" value="Unassembled WGS sequence"/>
</dbReference>
<evidence type="ECO:0000256" key="5">
    <source>
        <dbReference type="ARBA" id="ARBA00022837"/>
    </source>
</evidence>
<protein>
    <recommendedName>
        <fullName evidence="9">EF-hand domain-containing protein</fullName>
    </recommendedName>
</protein>
<dbReference type="Gene3D" id="1.10.238.10">
    <property type="entry name" value="EF-hand"/>
    <property type="match status" value="2"/>
</dbReference>
<dbReference type="GO" id="GO:0005509">
    <property type="term" value="F:calcium ion binding"/>
    <property type="evidence" value="ECO:0007669"/>
    <property type="project" value="InterPro"/>
</dbReference>
<reference evidence="10" key="2">
    <citation type="submission" date="2023-03" db="EMBL/GenBank/DDBJ databases">
        <authorList>
            <person name="Inwood S.N."/>
            <person name="Skelly J.G."/>
            <person name="Guhlin J."/>
            <person name="Harrop T.W.R."/>
            <person name="Goldson S.G."/>
            <person name="Dearden P.K."/>
        </authorList>
    </citation>
    <scope>NUCLEOTIDE SEQUENCE</scope>
    <source>
        <strain evidence="10">Irish</strain>
        <tissue evidence="10">Whole body</tissue>
    </source>
</reference>
<dbReference type="InterPro" id="IPR011992">
    <property type="entry name" value="EF-hand-dom_pair"/>
</dbReference>
<dbReference type="InterPro" id="IPR039800">
    <property type="entry name" value="MICU1/2/3"/>
</dbReference>
<keyword evidence="7" id="KW-0496">Mitochondrion</keyword>
<dbReference type="CDD" id="cd15900">
    <property type="entry name" value="EFh_MICU"/>
    <property type="match status" value="1"/>
</dbReference>
<dbReference type="AlphaFoldDB" id="A0AA39KQ43"/>
<keyword evidence="4" id="KW-0999">Mitochondrion inner membrane</keyword>
<dbReference type="InterPro" id="IPR018247">
    <property type="entry name" value="EF_Hand_1_Ca_BS"/>
</dbReference>
<evidence type="ECO:0000313" key="10">
    <source>
        <dbReference type="EMBL" id="KAK0169763.1"/>
    </source>
</evidence>
<evidence type="ECO:0000256" key="2">
    <source>
        <dbReference type="ARBA" id="ARBA00004569"/>
    </source>
</evidence>
<sequence length="462" mass="54059">MASIARFTKRIPSLSKSVRNCATDYTSRDCHHSIRQIIKTATGIVAIGFAGFYVSNKYINDNTVHAARPRKRDDELPKAIKLTMREKRFIKFASVEYDGQLYMTPQDFLDSVVDSEPRPRHKRRILSDQELEVMRNATPSLKHGNSHMFRNLKDKGIVSYTEYLFLLSILTKPQTGFRIAFNMFDTDRNERVDKDEFLVIRQLFGHGQKDRELEEVTKKAMEKIFNHAWEGRHGAIPSAIGVNDKKSQKATAMPWKDEDQGLQRRHGVDTTLMIHFFGNDGTKELKYDGFRQFMENLQHEVLELEFQEFSKGSDTISELDFAKILLRYTYLDTDEYDKHLERLWERSENHENITFHEFRVFYQFLNSLDDFSIAMRMYTLADHPISKDEFLRAVKICTGTYISKHIIDTVFALFDVDGDGQLSYKEFIAIMKDRLHRGFKPQSKNEGWDAFKFCVKQEMKAP</sequence>
<comment type="subcellular location">
    <subcellularLocation>
        <location evidence="1">Mitochondrion inner membrane</location>
    </subcellularLocation>
    <subcellularLocation>
        <location evidence="2">Mitochondrion intermembrane space</location>
    </subcellularLocation>
</comment>
<keyword evidence="8" id="KW-0472">Membrane</keyword>
<accession>A0AA39KQ43</accession>
<dbReference type="PROSITE" id="PS00018">
    <property type="entry name" value="EF_HAND_1"/>
    <property type="match status" value="1"/>
</dbReference>
<dbReference type="PANTHER" id="PTHR12294:SF13">
    <property type="entry name" value="MITOCHONDRIAL CALCIUM UPTAKE 3, ISOFORM D"/>
    <property type="match status" value="1"/>
</dbReference>
<evidence type="ECO:0000256" key="6">
    <source>
        <dbReference type="ARBA" id="ARBA00022946"/>
    </source>
</evidence>
<comment type="caution">
    <text evidence="10">The sequence shown here is derived from an EMBL/GenBank/DDBJ whole genome shotgun (WGS) entry which is preliminary data.</text>
</comment>
<feature type="domain" description="EF-hand" evidence="9">
    <location>
        <begin position="402"/>
        <end position="437"/>
    </location>
</feature>
<evidence type="ECO:0000256" key="3">
    <source>
        <dbReference type="ARBA" id="ARBA00022737"/>
    </source>
</evidence>
<dbReference type="PROSITE" id="PS50222">
    <property type="entry name" value="EF_HAND_2"/>
    <property type="match status" value="2"/>
</dbReference>
<keyword evidence="11" id="KW-1185">Reference proteome</keyword>
<gene>
    <name evidence="10" type="ORF">PV328_010405</name>
</gene>
<evidence type="ECO:0000259" key="9">
    <source>
        <dbReference type="PROSITE" id="PS50222"/>
    </source>
</evidence>
<dbReference type="PANTHER" id="PTHR12294">
    <property type="entry name" value="EF HAND DOMAIN FAMILY A1,A2-RELATED"/>
    <property type="match status" value="1"/>
</dbReference>
<dbReference type="GO" id="GO:0051560">
    <property type="term" value="P:mitochondrial calcium ion homeostasis"/>
    <property type="evidence" value="ECO:0007669"/>
    <property type="project" value="TreeGrafter"/>
</dbReference>
<feature type="domain" description="EF-hand" evidence="9">
    <location>
        <begin position="172"/>
        <end position="207"/>
    </location>
</feature>
<dbReference type="GO" id="GO:0036444">
    <property type="term" value="P:calcium import into the mitochondrion"/>
    <property type="evidence" value="ECO:0007669"/>
    <property type="project" value="TreeGrafter"/>
</dbReference>
<keyword evidence="3" id="KW-0677">Repeat</keyword>
<evidence type="ECO:0000256" key="4">
    <source>
        <dbReference type="ARBA" id="ARBA00022792"/>
    </source>
</evidence>
<dbReference type="SUPFAM" id="SSF47473">
    <property type="entry name" value="EF-hand"/>
    <property type="match status" value="2"/>
</dbReference>
<name>A0AA39KQ43_9HYME</name>
<dbReference type="GO" id="GO:1990246">
    <property type="term" value="C:uniplex complex"/>
    <property type="evidence" value="ECO:0007669"/>
    <property type="project" value="TreeGrafter"/>
</dbReference>
<keyword evidence="6" id="KW-0809">Transit peptide</keyword>
<dbReference type="GO" id="GO:0005758">
    <property type="term" value="C:mitochondrial intermembrane space"/>
    <property type="evidence" value="ECO:0007669"/>
    <property type="project" value="UniProtKB-SubCell"/>
</dbReference>
<organism evidence="10 11">
    <name type="scientific">Microctonus aethiopoides</name>
    <dbReference type="NCBI Taxonomy" id="144406"/>
    <lineage>
        <taxon>Eukaryota</taxon>
        <taxon>Metazoa</taxon>
        <taxon>Ecdysozoa</taxon>
        <taxon>Arthropoda</taxon>
        <taxon>Hexapoda</taxon>
        <taxon>Insecta</taxon>
        <taxon>Pterygota</taxon>
        <taxon>Neoptera</taxon>
        <taxon>Endopterygota</taxon>
        <taxon>Hymenoptera</taxon>
        <taxon>Apocrita</taxon>
        <taxon>Ichneumonoidea</taxon>
        <taxon>Braconidae</taxon>
        <taxon>Euphorinae</taxon>
        <taxon>Microctonus</taxon>
    </lineage>
</organism>
<reference evidence="10" key="1">
    <citation type="journal article" date="2023" name="bioRxiv">
        <title>Scaffold-level genome assemblies of two parasitoid biocontrol wasps reveal the parthenogenesis mechanism and an associated novel virus.</title>
        <authorList>
            <person name="Inwood S."/>
            <person name="Skelly J."/>
            <person name="Guhlin J."/>
            <person name="Harrop T."/>
            <person name="Goldson S."/>
            <person name="Dearden P."/>
        </authorList>
    </citation>
    <scope>NUCLEOTIDE SEQUENCE</scope>
    <source>
        <strain evidence="10">Irish</strain>
        <tissue evidence="10">Whole body</tissue>
    </source>
</reference>
<evidence type="ECO:0000256" key="7">
    <source>
        <dbReference type="ARBA" id="ARBA00023128"/>
    </source>
</evidence>
<dbReference type="SMART" id="SM00054">
    <property type="entry name" value="EFh"/>
    <property type="match status" value="2"/>
</dbReference>
<dbReference type="Pfam" id="PF13499">
    <property type="entry name" value="EF-hand_7"/>
    <property type="match status" value="1"/>
</dbReference>